<dbReference type="PANTHER" id="PTHR38119">
    <property type="entry name" value="BTB DOMAIN-CONTAINING PROTEIN-RELATED"/>
    <property type="match status" value="1"/>
</dbReference>
<gene>
    <name evidence="1" type="ORF">M011DRAFT_474586</name>
</gene>
<evidence type="ECO:0000313" key="1">
    <source>
        <dbReference type="EMBL" id="KAF2750109.1"/>
    </source>
</evidence>
<organism evidence="1 2">
    <name type="scientific">Sporormia fimetaria CBS 119925</name>
    <dbReference type="NCBI Taxonomy" id="1340428"/>
    <lineage>
        <taxon>Eukaryota</taxon>
        <taxon>Fungi</taxon>
        <taxon>Dikarya</taxon>
        <taxon>Ascomycota</taxon>
        <taxon>Pezizomycotina</taxon>
        <taxon>Dothideomycetes</taxon>
        <taxon>Pleosporomycetidae</taxon>
        <taxon>Pleosporales</taxon>
        <taxon>Sporormiaceae</taxon>
        <taxon>Sporormia</taxon>
    </lineage>
</organism>
<evidence type="ECO:0000313" key="2">
    <source>
        <dbReference type="Proteomes" id="UP000799440"/>
    </source>
</evidence>
<dbReference type="AlphaFoldDB" id="A0A6A6VJX8"/>
<name>A0A6A6VJX8_9PLEO</name>
<proteinExistence type="predicted"/>
<accession>A0A6A6VJX8</accession>
<dbReference type="Proteomes" id="UP000799440">
    <property type="component" value="Unassembled WGS sequence"/>
</dbReference>
<sequence>MLEELAKEAEHDLLLATIEVGRGGNSTPVSHLNKSDQPTWLLVQIFRDTIARQLRARHHSRASSLERGTFFRRIYRGGDAYTEYKEFRESCMSIIRGEWLDLGDDLKTLKEYASNVVEDLAKNELMIDSDSNGVGYLTCVKVGREDLPWNGTSK</sequence>
<dbReference type="PANTHER" id="PTHR38119:SF1">
    <property type="entry name" value="BTB DOMAIN-CONTAINING PROTEIN"/>
    <property type="match status" value="1"/>
</dbReference>
<reference evidence="1" key="1">
    <citation type="journal article" date="2020" name="Stud. Mycol.">
        <title>101 Dothideomycetes genomes: a test case for predicting lifestyles and emergence of pathogens.</title>
        <authorList>
            <person name="Haridas S."/>
            <person name="Albert R."/>
            <person name="Binder M."/>
            <person name="Bloem J."/>
            <person name="Labutti K."/>
            <person name="Salamov A."/>
            <person name="Andreopoulos B."/>
            <person name="Baker S."/>
            <person name="Barry K."/>
            <person name="Bills G."/>
            <person name="Bluhm B."/>
            <person name="Cannon C."/>
            <person name="Castanera R."/>
            <person name="Culley D."/>
            <person name="Daum C."/>
            <person name="Ezra D."/>
            <person name="Gonzalez J."/>
            <person name="Henrissat B."/>
            <person name="Kuo A."/>
            <person name="Liang C."/>
            <person name="Lipzen A."/>
            <person name="Lutzoni F."/>
            <person name="Magnuson J."/>
            <person name="Mondo S."/>
            <person name="Nolan M."/>
            <person name="Ohm R."/>
            <person name="Pangilinan J."/>
            <person name="Park H.-J."/>
            <person name="Ramirez L."/>
            <person name="Alfaro M."/>
            <person name="Sun H."/>
            <person name="Tritt A."/>
            <person name="Yoshinaga Y."/>
            <person name="Zwiers L.-H."/>
            <person name="Turgeon B."/>
            <person name="Goodwin S."/>
            <person name="Spatafora J."/>
            <person name="Crous P."/>
            <person name="Grigoriev I."/>
        </authorList>
    </citation>
    <scope>NUCLEOTIDE SEQUENCE</scope>
    <source>
        <strain evidence="1">CBS 119925</strain>
    </source>
</reference>
<dbReference type="OrthoDB" id="5280838at2759"/>
<keyword evidence="2" id="KW-1185">Reference proteome</keyword>
<dbReference type="EMBL" id="MU006564">
    <property type="protein sequence ID" value="KAF2750109.1"/>
    <property type="molecule type" value="Genomic_DNA"/>
</dbReference>
<protein>
    <submittedName>
        <fullName evidence="1">Uncharacterized protein</fullName>
    </submittedName>
</protein>